<dbReference type="AlphaFoldDB" id="A0A812U5L6"/>
<dbReference type="OrthoDB" id="433786at2759"/>
<evidence type="ECO:0000313" key="2">
    <source>
        <dbReference type="Proteomes" id="UP000649617"/>
    </source>
</evidence>
<dbReference type="Proteomes" id="UP000649617">
    <property type="component" value="Unassembled WGS sequence"/>
</dbReference>
<comment type="caution">
    <text evidence="1">The sequence shown here is derived from an EMBL/GenBank/DDBJ whole genome shotgun (WGS) entry which is preliminary data.</text>
</comment>
<dbReference type="EMBL" id="CAJNIZ010035925">
    <property type="protein sequence ID" value="CAE7562680.1"/>
    <property type="molecule type" value="Genomic_DNA"/>
</dbReference>
<organism evidence="1 2">
    <name type="scientific">Symbiodinium pilosum</name>
    <name type="common">Dinoflagellate</name>
    <dbReference type="NCBI Taxonomy" id="2952"/>
    <lineage>
        <taxon>Eukaryota</taxon>
        <taxon>Sar</taxon>
        <taxon>Alveolata</taxon>
        <taxon>Dinophyceae</taxon>
        <taxon>Suessiales</taxon>
        <taxon>Symbiodiniaceae</taxon>
        <taxon>Symbiodinium</taxon>
    </lineage>
</organism>
<sequence length="662" mass="74984">MAGFPTQSSNRPETRTADADLRSELLELDAAQKKLDSLLVAHSQDWKGSKGRAACSGSGFVFDLDLDRFFAAWRAVSEDVVWYKRRRRDKASRLWLQSRVLCQFFWSLVSNSLQRFVEKPLPLPSKLTRGMRCRQKQSQRSGTFLSSSEKGICKVVFDGEEEPTLIPAASLVQVCIVSHPFLAGLAFLAWALAHAQHEDLKMDSLRTALMFNQVMGKSDKSKVCSLAMLAVMQEEELKGLRFTFMAWTKLIKSSFLRTFRVKRQRFFFRAWLETFFMDKHDYALELLGASQAELKQLQVGFLARQAQAECLAGRVKAHLVDTQPEPQPSKAQSSECRAANSLFFRLLVSRRNSARRLLGAWSALSAETRWSRAARIEARKALAVSALNLTELSAFSTNAKSLFSLRSYLQAWAPYSECKQTLSCSQWRMVSIAFLCFKPKADYAKQARKLKRAAEGTVKAFLGNSVSTVFQSWKRLKLSEYQTVAAKLQQRDREFSALRDLSESFFQVSKDGFGRLNRLVSALQAADRALQKLFCTAAVLKFQAGSLKVLFEPRIGAARADSLEVEVKELNLALHLGFQAFQGKWHGERWKDRKGEKRQKHISDSGNVGFQIKEQMQKTCDSQEELRAFSARAEILNTELEASRSLEAETGNMMNIEKARLE</sequence>
<gene>
    <name evidence="1" type="primary">SKOR</name>
    <name evidence="1" type="ORF">SPIL2461_LOCUS15060</name>
</gene>
<keyword evidence="2" id="KW-1185">Reference proteome</keyword>
<reference evidence="1" key="1">
    <citation type="submission" date="2021-02" db="EMBL/GenBank/DDBJ databases">
        <authorList>
            <person name="Dougan E. K."/>
            <person name="Rhodes N."/>
            <person name="Thang M."/>
            <person name="Chan C."/>
        </authorList>
    </citation>
    <scope>NUCLEOTIDE SEQUENCE</scope>
</reference>
<name>A0A812U5L6_SYMPI</name>
<protein>
    <submittedName>
        <fullName evidence="1">SKOR protein</fullName>
    </submittedName>
</protein>
<accession>A0A812U5L6</accession>
<proteinExistence type="predicted"/>
<evidence type="ECO:0000313" key="1">
    <source>
        <dbReference type="EMBL" id="CAE7562680.1"/>
    </source>
</evidence>